<keyword evidence="1" id="KW-0547">Nucleotide-binding</keyword>
<dbReference type="SUPFAM" id="SSF52540">
    <property type="entry name" value="P-loop containing nucleoside triphosphate hydrolases"/>
    <property type="match status" value="1"/>
</dbReference>
<feature type="domain" description="CobW C-terminal" evidence="7">
    <location>
        <begin position="285"/>
        <end position="398"/>
    </location>
</feature>
<organism evidence="8 9">
    <name type="scientific">Rhodocyclus tenuis</name>
    <name type="common">Rhodospirillum tenue</name>
    <dbReference type="NCBI Taxonomy" id="1066"/>
    <lineage>
        <taxon>Bacteria</taxon>
        <taxon>Pseudomonadati</taxon>
        <taxon>Pseudomonadota</taxon>
        <taxon>Betaproteobacteria</taxon>
        <taxon>Rhodocyclales</taxon>
        <taxon>Rhodocyclaceae</taxon>
        <taxon>Rhodocyclus</taxon>
    </lineage>
</organism>
<dbReference type="GO" id="GO:0016787">
    <property type="term" value="F:hydrolase activity"/>
    <property type="evidence" value="ECO:0007669"/>
    <property type="project" value="UniProtKB-KW"/>
</dbReference>
<dbReference type="SMART" id="SM00833">
    <property type="entry name" value="CobW_C"/>
    <property type="match status" value="1"/>
</dbReference>
<comment type="catalytic activity">
    <reaction evidence="6">
        <text>GTP + H2O = GDP + phosphate + H(+)</text>
        <dbReference type="Rhea" id="RHEA:19669"/>
        <dbReference type="ChEBI" id="CHEBI:15377"/>
        <dbReference type="ChEBI" id="CHEBI:15378"/>
        <dbReference type="ChEBI" id="CHEBI:37565"/>
        <dbReference type="ChEBI" id="CHEBI:43474"/>
        <dbReference type="ChEBI" id="CHEBI:58189"/>
    </reaction>
    <physiologicalReaction direction="left-to-right" evidence="6">
        <dbReference type="Rhea" id="RHEA:19670"/>
    </physiologicalReaction>
</comment>
<evidence type="ECO:0000256" key="3">
    <source>
        <dbReference type="ARBA" id="ARBA00023186"/>
    </source>
</evidence>
<gene>
    <name evidence="8" type="ORF">GGD90_000342</name>
</gene>
<evidence type="ECO:0000313" key="9">
    <source>
        <dbReference type="Proteomes" id="UP000587070"/>
    </source>
</evidence>
<comment type="similarity">
    <text evidence="4">Belongs to the SIMIBI class G3E GTPase family. ZNG1 subfamily.</text>
</comment>
<dbReference type="Pfam" id="PF02492">
    <property type="entry name" value="cobW"/>
    <property type="match status" value="1"/>
</dbReference>
<evidence type="ECO:0000256" key="1">
    <source>
        <dbReference type="ARBA" id="ARBA00022741"/>
    </source>
</evidence>
<evidence type="ECO:0000256" key="4">
    <source>
        <dbReference type="ARBA" id="ARBA00034320"/>
    </source>
</evidence>
<dbReference type="RefSeq" id="WP_228273615.1">
    <property type="nucleotide sequence ID" value="NZ_JACIGE010000001.1"/>
</dbReference>
<dbReference type="Pfam" id="PF07683">
    <property type="entry name" value="CobW_C"/>
    <property type="match status" value="1"/>
</dbReference>
<dbReference type="Proteomes" id="UP000587070">
    <property type="component" value="Unassembled WGS sequence"/>
</dbReference>
<evidence type="ECO:0000313" key="8">
    <source>
        <dbReference type="EMBL" id="MBB4245993.1"/>
    </source>
</evidence>
<evidence type="ECO:0000256" key="6">
    <source>
        <dbReference type="ARBA" id="ARBA00049117"/>
    </source>
</evidence>
<dbReference type="InterPro" id="IPR036627">
    <property type="entry name" value="CobW-likC_sf"/>
</dbReference>
<name>A0A840G0J5_RHOTE</name>
<dbReference type="InterPro" id="IPR003495">
    <property type="entry name" value="CobW/HypB/UreG_nucleotide-bd"/>
</dbReference>
<dbReference type="CDD" id="cd03112">
    <property type="entry name" value="CobW-like"/>
    <property type="match status" value="1"/>
</dbReference>
<dbReference type="AlphaFoldDB" id="A0A840G0J5"/>
<evidence type="ECO:0000256" key="5">
    <source>
        <dbReference type="ARBA" id="ARBA00045658"/>
    </source>
</evidence>
<proteinExistence type="inferred from homology"/>
<keyword evidence="9" id="KW-1185">Reference proteome</keyword>
<dbReference type="PANTHER" id="PTHR13748:SF62">
    <property type="entry name" value="COBW DOMAIN-CONTAINING PROTEIN"/>
    <property type="match status" value="1"/>
</dbReference>
<dbReference type="SUPFAM" id="SSF90002">
    <property type="entry name" value="Hypothetical protein YjiA, C-terminal domain"/>
    <property type="match status" value="1"/>
</dbReference>
<dbReference type="Gene3D" id="3.40.50.300">
    <property type="entry name" value="P-loop containing nucleotide triphosphate hydrolases"/>
    <property type="match status" value="1"/>
</dbReference>
<comment type="function">
    <text evidence="5">Zinc chaperone that directly transfers zinc cofactor to target proteins, thereby activating them. Zinc is transferred from the CXCC motif in the GTPase domain to the zinc binding site in target proteins in a process requiring GTP hydrolysis.</text>
</comment>
<dbReference type="InterPro" id="IPR051316">
    <property type="entry name" value="Zinc-reg_GTPase_activator"/>
</dbReference>
<evidence type="ECO:0000259" key="7">
    <source>
        <dbReference type="SMART" id="SM00833"/>
    </source>
</evidence>
<keyword evidence="3" id="KW-0143">Chaperone</keyword>
<accession>A0A840G0J5</accession>
<dbReference type="InterPro" id="IPR011629">
    <property type="entry name" value="CobW-like_C"/>
</dbReference>
<dbReference type="GO" id="GO:0000166">
    <property type="term" value="F:nucleotide binding"/>
    <property type="evidence" value="ECO:0007669"/>
    <property type="project" value="UniProtKB-KW"/>
</dbReference>
<dbReference type="InterPro" id="IPR027417">
    <property type="entry name" value="P-loop_NTPase"/>
</dbReference>
<evidence type="ECO:0000256" key="2">
    <source>
        <dbReference type="ARBA" id="ARBA00022801"/>
    </source>
</evidence>
<dbReference type="EMBL" id="JACIGE010000001">
    <property type="protein sequence ID" value="MBB4245993.1"/>
    <property type="molecule type" value="Genomic_DNA"/>
</dbReference>
<dbReference type="Gene3D" id="3.30.1220.10">
    <property type="entry name" value="CobW-like, C-terminal domain"/>
    <property type="match status" value="1"/>
</dbReference>
<keyword evidence="2" id="KW-0378">Hydrolase</keyword>
<protein>
    <submittedName>
        <fullName evidence="8">G3E family GTPase</fullName>
    </submittedName>
</protein>
<comment type="caution">
    <text evidence="8">The sequence shown here is derived from an EMBL/GenBank/DDBJ whole genome shotgun (WGS) entry which is preliminary data.</text>
</comment>
<dbReference type="PANTHER" id="PTHR13748">
    <property type="entry name" value="COBW-RELATED"/>
    <property type="match status" value="1"/>
</dbReference>
<sequence>MATVTDPARTLSLTVVTGFLGAGKTTLVNALLRDARLADTAVLINEFGSVGIDHHLVEKIDDNVVLLASGCLCCSARGDLARALRDLFMRRLRREIPPFSRVLVETTGLADPAPVLATISGDFFLAERYRIDGVVTVIDATLGEGQLARHVEAVKQAAMADRLLLAKCDLAPRAQIDALRARLDRLNPGAPLREMAHGEVDAGFVFGLAGGSERRGDELACWLAAAEERAAAGLRAAAAAERRRLSPADPAAADRLATAAAAEGDALPLYRSRFEPGQPVHDAAVHTFVLRFAEPFVWPEFSEAIDVLLATCGARILRIKGLVNVVGESRPRVLHCVQHLRYPLTTLPAWPAEAAPVASPAKLAAAAAARAACQDSRLVFIVDGLSREVVAKAFTMFCGGVEALPAAA</sequence>
<dbReference type="GO" id="GO:0005737">
    <property type="term" value="C:cytoplasm"/>
    <property type="evidence" value="ECO:0007669"/>
    <property type="project" value="TreeGrafter"/>
</dbReference>
<reference evidence="8 9" key="1">
    <citation type="submission" date="2020-08" db="EMBL/GenBank/DDBJ databases">
        <title>Genome sequencing of Purple Non-Sulfur Bacteria from various extreme environments.</title>
        <authorList>
            <person name="Mayer M."/>
        </authorList>
    </citation>
    <scope>NUCLEOTIDE SEQUENCE [LARGE SCALE GENOMIC DNA]</scope>
    <source>
        <strain evidence="8 9">2761</strain>
    </source>
</reference>